<dbReference type="EC" id="3.6.1.1" evidence="4"/>
<dbReference type="GO" id="GO:0000287">
    <property type="term" value="F:magnesium ion binding"/>
    <property type="evidence" value="ECO:0007669"/>
    <property type="project" value="InterPro"/>
</dbReference>
<dbReference type="PANTHER" id="PTHR10286">
    <property type="entry name" value="INORGANIC PYROPHOSPHATASE"/>
    <property type="match status" value="1"/>
</dbReference>
<evidence type="ECO:0000256" key="10">
    <source>
        <dbReference type="ARBA" id="ARBA00040300"/>
    </source>
</evidence>
<comment type="cofactor">
    <cofactor evidence="1">
        <name>Mg(2+)</name>
        <dbReference type="ChEBI" id="CHEBI:18420"/>
    </cofactor>
</comment>
<dbReference type="SUPFAM" id="SSF50324">
    <property type="entry name" value="Inorganic pyrophosphatase"/>
    <property type="match status" value="1"/>
</dbReference>
<evidence type="ECO:0000256" key="11">
    <source>
        <dbReference type="ARBA" id="ARBA00047820"/>
    </source>
</evidence>
<keyword evidence="8" id="KW-0460">Magnesium</keyword>
<evidence type="ECO:0000256" key="3">
    <source>
        <dbReference type="ARBA" id="ARBA00006220"/>
    </source>
</evidence>
<dbReference type="AlphaFoldDB" id="A0A9W4WUW2"/>
<evidence type="ECO:0000313" key="13">
    <source>
        <dbReference type="Proteomes" id="UP001153678"/>
    </source>
</evidence>
<evidence type="ECO:0000313" key="12">
    <source>
        <dbReference type="EMBL" id="CAI2188615.1"/>
    </source>
</evidence>
<dbReference type="InterPro" id="IPR008162">
    <property type="entry name" value="Pyrophosphatase"/>
</dbReference>
<name>A0A9W4WUW2_9GLOM</name>
<keyword evidence="7" id="KW-0378">Hydrolase</keyword>
<keyword evidence="6" id="KW-0479">Metal-binding</keyword>
<dbReference type="OrthoDB" id="1608002at2759"/>
<evidence type="ECO:0000256" key="7">
    <source>
        <dbReference type="ARBA" id="ARBA00022801"/>
    </source>
</evidence>
<gene>
    <name evidence="12" type="ORF">FWILDA_LOCUS13668</name>
</gene>
<dbReference type="Proteomes" id="UP001153678">
    <property type="component" value="Unassembled WGS sequence"/>
</dbReference>
<comment type="subcellular location">
    <subcellularLocation>
        <location evidence="2">Cytoplasm</location>
    </subcellularLocation>
</comment>
<evidence type="ECO:0000256" key="6">
    <source>
        <dbReference type="ARBA" id="ARBA00022723"/>
    </source>
</evidence>
<dbReference type="FunFam" id="3.90.80.10:FF:000004">
    <property type="entry name" value="Inorganic pyrophosphatase"/>
    <property type="match status" value="1"/>
</dbReference>
<dbReference type="Gene3D" id="3.90.80.10">
    <property type="entry name" value="Inorganic pyrophosphatase"/>
    <property type="match status" value="1"/>
</dbReference>
<evidence type="ECO:0000256" key="5">
    <source>
        <dbReference type="ARBA" id="ARBA00022490"/>
    </source>
</evidence>
<keyword evidence="13" id="KW-1185">Reference proteome</keyword>
<reference evidence="12" key="1">
    <citation type="submission" date="2022-08" db="EMBL/GenBank/DDBJ databases">
        <authorList>
            <person name="Kallberg Y."/>
            <person name="Tangrot J."/>
            <person name="Rosling A."/>
        </authorList>
    </citation>
    <scope>NUCLEOTIDE SEQUENCE</scope>
    <source>
        <strain evidence="12">Wild A</strain>
    </source>
</reference>
<dbReference type="GO" id="GO:0005737">
    <property type="term" value="C:cytoplasm"/>
    <property type="evidence" value="ECO:0007669"/>
    <property type="project" value="UniProtKB-SubCell"/>
</dbReference>
<organism evidence="12 13">
    <name type="scientific">Funneliformis geosporum</name>
    <dbReference type="NCBI Taxonomy" id="1117311"/>
    <lineage>
        <taxon>Eukaryota</taxon>
        <taxon>Fungi</taxon>
        <taxon>Fungi incertae sedis</taxon>
        <taxon>Mucoromycota</taxon>
        <taxon>Glomeromycotina</taxon>
        <taxon>Glomeromycetes</taxon>
        <taxon>Glomerales</taxon>
        <taxon>Glomeraceae</taxon>
        <taxon>Funneliformis</taxon>
    </lineage>
</organism>
<evidence type="ECO:0000256" key="9">
    <source>
        <dbReference type="ARBA" id="ARBA00032535"/>
    </source>
</evidence>
<dbReference type="PROSITE" id="PS00387">
    <property type="entry name" value="PPASE"/>
    <property type="match status" value="1"/>
</dbReference>
<dbReference type="GO" id="GO:0006796">
    <property type="term" value="P:phosphate-containing compound metabolic process"/>
    <property type="evidence" value="ECO:0007669"/>
    <property type="project" value="InterPro"/>
</dbReference>
<evidence type="ECO:0000256" key="4">
    <source>
        <dbReference type="ARBA" id="ARBA00012146"/>
    </source>
</evidence>
<dbReference type="Pfam" id="PF00719">
    <property type="entry name" value="Pyrophosphatase"/>
    <property type="match status" value="1"/>
</dbReference>
<evidence type="ECO:0000256" key="1">
    <source>
        <dbReference type="ARBA" id="ARBA00001946"/>
    </source>
</evidence>
<dbReference type="InterPro" id="IPR036649">
    <property type="entry name" value="Pyrophosphatase_sf"/>
</dbReference>
<protein>
    <recommendedName>
        <fullName evidence="10">Inorganic pyrophosphatase</fullName>
        <ecNumber evidence="4">3.6.1.1</ecNumber>
    </recommendedName>
    <alternativeName>
        <fullName evidence="9">Pyrophosphate phospho-hydrolase</fullName>
    </alternativeName>
</protein>
<keyword evidence="5" id="KW-0963">Cytoplasm</keyword>
<accession>A0A9W4WUW2</accession>
<evidence type="ECO:0000256" key="8">
    <source>
        <dbReference type="ARBA" id="ARBA00022842"/>
    </source>
</evidence>
<dbReference type="GO" id="GO:0004427">
    <property type="term" value="F:inorganic diphosphate phosphatase activity"/>
    <property type="evidence" value="ECO:0007669"/>
    <property type="project" value="UniProtKB-EC"/>
</dbReference>
<dbReference type="EMBL" id="CAMKVN010005299">
    <property type="protein sequence ID" value="CAI2188615.1"/>
    <property type="molecule type" value="Genomic_DNA"/>
</dbReference>
<proteinExistence type="inferred from homology"/>
<comment type="catalytic activity">
    <reaction evidence="11">
        <text>diphosphate + H2O = 2 phosphate + H(+)</text>
        <dbReference type="Rhea" id="RHEA:24576"/>
        <dbReference type="ChEBI" id="CHEBI:15377"/>
        <dbReference type="ChEBI" id="CHEBI:15378"/>
        <dbReference type="ChEBI" id="CHEBI:33019"/>
        <dbReference type="ChEBI" id="CHEBI:43474"/>
        <dbReference type="EC" id="3.6.1.1"/>
    </reaction>
</comment>
<evidence type="ECO:0000256" key="2">
    <source>
        <dbReference type="ARBA" id="ARBA00004496"/>
    </source>
</evidence>
<comment type="similarity">
    <text evidence="3">Belongs to the PPase family.</text>
</comment>
<dbReference type="CDD" id="cd00412">
    <property type="entry name" value="pyrophosphatase"/>
    <property type="match status" value="1"/>
</dbReference>
<sequence length="296" mass="34022">MSEYTTRKVGTPNTLEHRIYIERNGQIVSPWHDIPLFANENKSILNFVVEIPRWTNSKMEISKEELLNPIKQDVKKGKLRYVRNCFPHHGYIWNYGAFPQTWEDPTQNHPETKAKGDNDPLDVCEIGEQVGYTGQVKQVKVLGIMALLDEGETDWKVIVIDVNDPLANRLNDIEDVERHLPGLIRATNEWFRIYKIPDGKPENQFAFSGEAKNKKYATEIIHETHEAWRRLITGQIPNKTDKYELNINNLTIEGSPGLITVDDPLYQSIPSESRKQAAPIDPSIDKWFFISGTSNL</sequence>
<comment type="caution">
    <text evidence="12">The sequence shown here is derived from an EMBL/GenBank/DDBJ whole genome shotgun (WGS) entry which is preliminary data.</text>
</comment>